<dbReference type="Pfam" id="PF10609">
    <property type="entry name" value="ParA"/>
    <property type="match status" value="1"/>
</dbReference>
<dbReference type="OrthoDB" id="1741334at2759"/>
<gene>
    <name evidence="8" type="ORF">RF55_13359</name>
</gene>
<proteinExistence type="inferred from homology"/>
<dbReference type="CDD" id="cd02037">
    <property type="entry name" value="Mrp_NBP35"/>
    <property type="match status" value="1"/>
</dbReference>
<protein>
    <submittedName>
        <fullName evidence="8">Gtp-binding protein</fullName>
    </submittedName>
</protein>
<sequence>MGEKLLGIEIMIQNSPQNNPNPLETHIHTTLKNLGILDICDLAGSSLRDGNLHIALQVLPENLAKLPALQKKAQEQLSDYPGISAVSISFTRKSSNAPHDASKEQHLHQQVPNFENEPASGGGCGSGGCGSCGSSGGGCGSSAPKKAPEPTEIPQLSGIKCAITVGSGKGGVGKSTTAINLACALSKSGLKVGILDADIYGPSLSKMLGTKVKVPVVEGKPYPVEALGLKTMSLSYMIDDKQAVIWRGPMVMGALTQFLQEIEWGELDVLVVDMPPGTGDAHLTITQKLSELLKKGGSVLVSTPQDVALLDTRRSAELYNQVNIPLLGLIENMSIFHCAHCGKETDIFGQDGAKKEAESLGIPFLGAIPLSKNIRIKSDDGQPIVLSEPESPEAAAYVKIAEGLAEHIRAVK</sequence>
<keyword evidence="4" id="KW-0067">ATP-binding</keyword>
<keyword evidence="1" id="KW-0004">4Fe-4S</keyword>
<keyword evidence="2" id="KW-0479">Metal-binding</keyword>
<keyword evidence="3" id="KW-0547">Nucleotide-binding</keyword>
<dbReference type="InterPro" id="IPR027417">
    <property type="entry name" value="P-loop_NTPase"/>
</dbReference>
<dbReference type="HAMAP" id="MF_02040">
    <property type="entry name" value="Mrp_NBP35"/>
    <property type="match status" value="1"/>
</dbReference>
<keyword evidence="5" id="KW-0408">Iron</keyword>
<dbReference type="STRING" id="67767.A0A0J7KAR0"/>
<dbReference type="PROSITE" id="PS01215">
    <property type="entry name" value="MRP"/>
    <property type="match status" value="1"/>
</dbReference>
<evidence type="ECO:0000256" key="1">
    <source>
        <dbReference type="ARBA" id="ARBA00022485"/>
    </source>
</evidence>
<comment type="similarity">
    <text evidence="7">Belongs to the Mrp/NBP35 ATP-binding proteins family.</text>
</comment>
<dbReference type="GO" id="GO:0005524">
    <property type="term" value="F:ATP binding"/>
    <property type="evidence" value="ECO:0007669"/>
    <property type="project" value="UniProtKB-KW"/>
</dbReference>
<organism evidence="8 9">
    <name type="scientific">Lasius niger</name>
    <name type="common">Black garden ant</name>
    <dbReference type="NCBI Taxonomy" id="67767"/>
    <lineage>
        <taxon>Eukaryota</taxon>
        <taxon>Metazoa</taxon>
        <taxon>Ecdysozoa</taxon>
        <taxon>Arthropoda</taxon>
        <taxon>Hexapoda</taxon>
        <taxon>Insecta</taxon>
        <taxon>Pterygota</taxon>
        <taxon>Neoptera</taxon>
        <taxon>Endopterygota</taxon>
        <taxon>Hymenoptera</taxon>
        <taxon>Apocrita</taxon>
        <taxon>Aculeata</taxon>
        <taxon>Formicoidea</taxon>
        <taxon>Formicidae</taxon>
        <taxon>Formicinae</taxon>
        <taxon>Lasius</taxon>
        <taxon>Lasius</taxon>
    </lineage>
</organism>
<name>A0A0J7KAR0_LASNI</name>
<dbReference type="AlphaFoldDB" id="A0A0J7KAR0"/>
<dbReference type="PANTHER" id="PTHR42961">
    <property type="entry name" value="IRON-SULFUR PROTEIN NUBPL"/>
    <property type="match status" value="1"/>
</dbReference>
<dbReference type="InterPro" id="IPR033756">
    <property type="entry name" value="YlxH/NBP35"/>
</dbReference>
<evidence type="ECO:0000313" key="9">
    <source>
        <dbReference type="Proteomes" id="UP000036403"/>
    </source>
</evidence>
<dbReference type="InterPro" id="IPR019591">
    <property type="entry name" value="Mrp/NBP35_ATP-bd"/>
</dbReference>
<dbReference type="GO" id="GO:0051539">
    <property type="term" value="F:4 iron, 4 sulfur cluster binding"/>
    <property type="evidence" value="ECO:0007669"/>
    <property type="project" value="UniProtKB-KW"/>
</dbReference>
<dbReference type="InterPro" id="IPR044304">
    <property type="entry name" value="NUBPL-like"/>
</dbReference>
<dbReference type="Gene3D" id="3.40.50.300">
    <property type="entry name" value="P-loop containing nucleotide triphosphate hydrolases"/>
    <property type="match status" value="1"/>
</dbReference>
<dbReference type="GO" id="GO:0016226">
    <property type="term" value="P:iron-sulfur cluster assembly"/>
    <property type="evidence" value="ECO:0007669"/>
    <property type="project" value="InterPro"/>
</dbReference>
<evidence type="ECO:0000256" key="2">
    <source>
        <dbReference type="ARBA" id="ARBA00022723"/>
    </source>
</evidence>
<dbReference type="FunFam" id="3.40.50.300:FF:001119">
    <property type="entry name" value="Iron-sulfur cluster carrier protein"/>
    <property type="match status" value="1"/>
</dbReference>
<evidence type="ECO:0000256" key="4">
    <source>
        <dbReference type="ARBA" id="ARBA00022840"/>
    </source>
</evidence>
<evidence type="ECO:0000256" key="5">
    <source>
        <dbReference type="ARBA" id="ARBA00023004"/>
    </source>
</evidence>
<dbReference type="SUPFAM" id="SSF52540">
    <property type="entry name" value="P-loop containing nucleoside triphosphate hydrolases"/>
    <property type="match status" value="1"/>
</dbReference>
<evidence type="ECO:0000256" key="6">
    <source>
        <dbReference type="ARBA" id="ARBA00023014"/>
    </source>
</evidence>
<accession>A0A0J7KAR0</accession>
<evidence type="ECO:0000256" key="3">
    <source>
        <dbReference type="ARBA" id="ARBA00022741"/>
    </source>
</evidence>
<evidence type="ECO:0000256" key="7">
    <source>
        <dbReference type="ARBA" id="ARBA00024036"/>
    </source>
</evidence>
<dbReference type="GO" id="GO:0046872">
    <property type="term" value="F:metal ion binding"/>
    <property type="evidence" value="ECO:0007669"/>
    <property type="project" value="UniProtKB-KW"/>
</dbReference>
<dbReference type="Proteomes" id="UP000036403">
    <property type="component" value="Unassembled WGS sequence"/>
</dbReference>
<evidence type="ECO:0000313" key="8">
    <source>
        <dbReference type="EMBL" id="KMQ87369.1"/>
    </source>
</evidence>
<keyword evidence="6" id="KW-0411">Iron-sulfur</keyword>
<dbReference type="EMBL" id="LBMM01010590">
    <property type="protein sequence ID" value="KMQ87369.1"/>
    <property type="molecule type" value="Genomic_DNA"/>
</dbReference>
<dbReference type="PaxDb" id="67767-A0A0J7KAR0"/>
<dbReference type="PANTHER" id="PTHR42961:SF2">
    <property type="entry name" value="IRON-SULFUR PROTEIN NUBPL"/>
    <property type="match status" value="1"/>
</dbReference>
<keyword evidence="9" id="KW-1185">Reference proteome</keyword>
<dbReference type="GO" id="GO:0140663">
    <property type="term" value="F:ATP-dependent FeS chaperone activity"/>
    <property type="evidence" value="ECO:0007669"/>
    <property type="project" value="InterPro"/>
</dbReference>
<dbReference type="InterPro" id="IPR000808">
    <property type="entry name" value="Mrp-like_CS"/>
</dbReference>
<reference evidence="8 9" key="1">
    <citation type="submission" date="2015-04" db="EMBL/GenBank/DDBJ databases">
        <title>Lasius niger genome sequencing.</title>
        <authorList>
            <person name="Konorov E.A."/>
            <person name="Nikitin M.A."/>
            <person name="Kirill M.V."/>
            <person name="Chang P."/>
        </authorList>
    </citation>
    <scope>NUCLEOTIDE SEQUENCE [LARGE SCALE GENOMIC DNA]</scope>
    <source>
        <tissue evidence="8">Whole</tissue>
    </source>
</reference>
<comment type="caution">
    <text evidence="8">The sequence shown here is derived from an EMBL/GenBank/DDBJ whole genome shotgun (WGS) entry which is preliminary data.</text>
</comment>